<dbReference type="EMBL" id="VSSQ01061876">
    <property type="protein sequence ID" value="MPN15165.1"/>
    <property type="molecule type" value="Genomic_DNA"/>
</dbReference>
<proteinExistence type="predicted"/>
<sequence>MILAVVIPDPGFFRLISHHQHQRRMEVVGRAGVRLFHRLGALQNKNALRLVVVGGGGAAGSLQHQIQLFLLHGAVTELSQGIAGFFKLCKIHIGFLSFVSVPLYFVIVSRRLFPHNCKIPYNSAKVK</sequence>
<gene>
    <name evidence="1" type="ORF">SDC9_162494</name>
</gene>
<protein>
    <submittedName>
        <fullName evidence="1">Uncharacterized protein</fullName>
    </submittedName>
</protein>
<organism evidence="1">
    <name type="scientific">bioreactor metagenome</name>
    <dbReference type="NCBI Taxonomy" id="1076179"/>
    <lineage>
        <taxon>unclassified sequences</taxon>
        <taxon>metagenomes</taxon>
        <taxon>ecological metagenomes</taxon>
    </lineage>
</organism>
<reference evidence="1" key="1">
    <citation type="submission" date="2019-08" db="EMBL/GenBank/DDBJ databases">
        <authorList>
            <person name="Kucharzyk K."/>
            <person name="Murdoch R.W."/>
            <person name="Higgins S."/>
            <person name="Loffler F."/>
        </authorList>
    </citation>
    <scope>NUCLEOTIDE SEQUENCE</scope>
</reference>
<evidence type="ECO:0000313" key="1">
    <source>
        <dbReference type="EMBL" id="MPN15165.1"/>
    </source>
</evidence>
<dbReference type="AlphaFoldDB" id="A0A645FL92"/>
<name>A0A645FL92_9ZZZZ</name>
<accession>A0A645FL92</accession>
<comment type="caution">
    <text evidence="1">The sequence shown here is derived from an EMBL/GenBank/DDBJ whole genome shotgun (WGS) entry which is preliminary data.</text>
</comment>